<keyword evidence="1" id="KW-1133">Transmembrane helix</keyword>
<proteinExistence type="predicted"/>
<reference evidence="2" key="1">
    <citation type="submission" date="2019-04" db="EMBL/GenBank/DDBJ databases">
        <title>An insight into the mialome of Ixodes scapularis.</title>
        <authorList>
            <person name="Ribeiro J.M."/>
            <person name="Mather T.N."/>
            <person name="Karim S."/>
        </authorList>
    </citation>
    <scope>NUCLEOTIDE SEQUENCE</scope>
</reference>
<name>A0A4D5S571_IXOSC</name>
<organism evidence="2">
    <name type="scientific">Ixodes scapularis</name>
    <name type="common">Black-legged tick</name>
    <name type="synonym">Deer tick</name>
    <dbReference type="NCBI Taxonomy" id="6945"/>
    <lineage>
        <taxon>Eukaryota</taxon>
        <taxon>Metazoa</taxon>
        <taxon>Ecdysozoa</taxon>
        <taxon>Arthropoda</taxon>
        <taxon>Chelicerata</taxon>
        <taxon>Arachnida</taxon>
        <taxon>Acari</taxon>
        <taxon>Parasitiformes</taxon>
        <taxon>Ixodida</taxon>
        <taxon>Ixodoidea</taxon>
        <taxon>Ixodidae</taxon>
        <taxon>Ixodinae</taxon>
        <taxon>Ixodes</taxon>
    </lineage>
</organism>
<protein>
    <submittedName>
        <fullName evidence="2">Uncharacterized protein</fullName>
    </submittedName>
</protein>
<keyword evidence="1" id="KW-0812">Transmembrane</keyword>
<evidence type="ECO:0000313" key="2">
    <source>
        <dbReference type="EMBL" id="MOY44860.1"/>
    </source>
</evidence>
<dbReference type="EMBL" id="GHJT01010889">
    <property type="protein sequence ID" value="MOY44860.1"/>
    <property type="molecule type" value="Transcribed_RNA"/>
</dbReference>
<keyword evidence="1" id="KW-0472">Membrane</keyword>
<evidence type="ECO:0000256" key="1">
    <source>
        <dbReference type="SAM" id="Phobius"/>
    </source>
</evidence>
<sequence>MLSLHCRFFFLCCFNIFALARCVLLFFFLSPFSQNCSPPEQKENPQCEERLESCVIVCLPIGWCGVAEFVLSSQPPHELLHFVVLTLFALFGNVCMHCMYIWPLAQVSNLQ</sequence>
<feature type="transmembrane region" description="Helical" evidence="1">
    <location>
        <begin position="7"/>
        <end position="29"/>
    </location>
</feature>
<accession>A0A4D5S571</accession>
<feature type="transmembrane region" description="Helical" evidence="1">
    <location>
        <begin position="79"/>
        <end position="102"/>
    </location>
</feature>
<dbReference type="AlphaFoldDB" id="A0A4D5S571"/>